<dbReference type="InterPro" id="IPR021454">
    <property type="entry name" value="DUF3105"/>
</dbReference>
<dbReference type="Proteomes" id="UP000176284">
    <property type="component" value="Unassembled WGS sequence"/>
</dbReference>
<reference evidence="1 2" key="1">
    <citation type="journal article" date="2016" name="Nat. Commun.">
        <title>Thousands of microbial genomes shed light on interconnected biogeochemical processes in an aquifer system.</title>
        <authorList>
            <person name="Anantharaman K."/>
            <person name="Brown C.T."/>
            <person name="Hug L.A."/>
            <person name="Sharon I."/>
            <person name="Castelle C.J."/>
            <person name="Probst A.J."/>
            <person name="Thomas B.C."/>
            <person name="Singh A."/>
            <person name="Wilkins M.J."/>
            <person name="Karaoz U."/>
            <person name="Brodie E.L."/>
            <person name="Williams K.H."/>
            <person name="Hubbard S.S."/>
            <person name="Banfield J.F."/>
        </authorList>
    </citation>
    <scope>NUCLEOTIDE SEQUENCE [LARGE SCALE GENOMIC DNA]</scope>
</reference>
<evidence type="ECO:0008006" key="3">
    <source>
        <dbReference type="Google" id="ProtNLM"/>
    </source>
</evidence>
<protein>
    <recommendedName>
        <fullName evidence="3">DUF3105 domain-containing protein</fullName>
    </recommendedName>
</protein>
<proteinExistence type="predicted"/>
<dbReference type="PANTHER" id="PTHR34179:SF1">
    <property type="entry name" value="TUMOR PROTEIN P53-INDUCIBLE PROTEIN 13"/>
    <property type="match status" value="1"/>
</dbReference>
<dbReference type="EMBL" id="MHJM01000010">
    <property type="protein sequence ID" value="OGY68043.1"/>
    <property type="molecule type" value="Genomic_DNA"/>
</dbReference>
<evidence type="ECO:0000313" key="2">
    <source>
        <dbReference type="Proteomes" id="UP000176284"/>
    </source>
</evidence>
<sequence>MSVSHSAKRMIKSASWLLIIIGAIAAISYGLAYRNSKNPDYSQEYPIQGQDHIAIGGAHDPYNSNPPSSGSHYGNPAMEAFYSEELPDEQLIHNLEHGDIWIAYHPRISDDAKDQLRKYGGSKFVTTPRSHNDTDIALVAWGRVDAFNLENGVLDEARIKAFIRRYINKGPEKIPPTMSF</sequence>
<accession>A0A1G1ZTJ6</accession>
<dbReference type="AlphaFoldDB" id="A0A1G1ZTJ6"/>
<comment type="caution">
    <text evidence="1">The sequence shown here is derived from an EMBL/GenBank/DDBJ whole genome shotgun (WGS) entry which is preliminary data.</text>
</comment>
<organism evidence="1 2">
    <name type="scientific">Candidatus Harrisonbacteria bacterium RIFCSPLOWO2_02_FULL_45_10c</name>
    <dbReference type="NCBI Taxonomy" id="1798410"/>
    <lineage>
        <taxon>Bacteria</taxon>
        <taxon>Candidatus Harrisoniibacteriota</taxon>
    </lineage>
</organism>
<gene>
    <name evidence="1" type="ORF">A3H63_01770</name>
</gene>
<dbReference type="Pfam" id="PF11303">
    <property type="entry name" value="DUF3105"/>
    <property type="match status" value="1"/>
</dbReference>
<name>A0A1G1ZTJ6_9BACT</name>
<dbReference type="GO" id="GO:0005737">
    <property type="term" value="C:cytoplasm"/>
    <property type="evidence" value="ECO:0007669"/>
    <property type="project" value="TreeGrafter"/>
</dbReference>
<dbReference type="PANTHER" id="PTHR34179">
    <property type="entry name" value="TUMOR PROTEIN P53-INDUCIBLE PROTEIN 13"/>
    <property type="match status" value="1"/>
</dbReference>
<evidence type="ECO:0000313" key="1">
    <source>
        <dbReference type="EMBL" id="OGY68043.1"/>
    </source>
</evidence>
<dbReference type="STRING" id="1798410.A3H63_01770"/>